<comment type="caution">
    <text evidence="1">The sequence shown here is derived from an EMBL/GenBank/DDBJ whole genome shotgun (WGS) entry which is preliminary data.</text>
</comment>
<evidence type="ECO:0000313" key="1">
    <source>
        <dbReference type="EMBL" id="GGK07798.1"/>
    </source>
</evidence>
<accession>A0A8J3BAJ9</accession>
<reference evidence="1" key="1">
    <citation type="journal article" date="2014" name="Int. J. Syst. Evol. Microbiol.">
        <title>Complete genome sequence of Corynebacterium casei LMG S-19264T (=DSM 44701T), isolated from a smear-ripened cheese.</title>
        <authorList>
            <consortium name="US DOE Joint Genome Institute (JGI-PGF)"/>
            <person name="Walter F."/>
            <person name="Albersmeier A."/>
            <person name="Kalinowski J."/>
            <person name="Ruckert C."/>
        </authorList>
    </citation>
    <scope>NUCLEOTIDE SEQUENCE</scope>
    <source>
        <strain evidence="1">JCM 14719</strain>
    </source>
</reference>
<organism evidence="1 2">
    <name type="scientific">Calditerricola satsumensis</name>
    <dbReference type="NCBI Taxonomy" id="373054"/>
    <lineage>
        <taxon>Bacteria</taxon>
        <taxon>Bacillati</taxon>
        <taxon>Bacillota</taxon>
        <taxon>Bacilli</taxon>
        <taxon>Bacillales</taxon>
        <taxon>Bacillaceae</taxon>
        <taxon>Calditerricola</taxon>
    </lineage>
</organism>
<evidence type="ECO:0000313" key="2">
    <source>
        <dbReference type="Proteomes" id="UP000637720"/>
    </source>
</evidence>
<dbReference type="Proteomes" id="UP000637720">
    <property type="component" value="Unassembled WGS sequence"/>
</dbReference>
<name>A0A8J3BAJ9_9BACI</name>
<dbReference type="Pfam" id="PF14175">
    <property type="entry name" value="YaaC"/>
    <property type="match status" value="1"/>
</dbReference>
<gene>
    <name evidence="1" type="ORF">GCM10007043_22310</name>
</gene>
<dbReference type="AlphaFoldDB" id="A0A8J3BAJ9"/>
<dbReference type="InterPro" id="IPR026988">
    <property type="entry name" value="YaaC-like"/>
</dbReference>
<protein>
    <recommendedName>
        <fullName evidence="3">YaaC-like Protein</fullName>
    </recommendedName>
</protein>
<proteinExistence type="predicted"/>
<reference evidence="1" key="2">
    <citation type="submission" date="2020-09" db="EMBL/GenBank/DDBJ databases">
        <authorList>
            <person name="Sun Q."/>
            <person name="Ohkuma M."/>
        </authorList>
    </citation>
    <scope>NUCLEOTIDE SEQUENCE</scope>
    <source>
        <strain evidence="1">JCM 14719</strain>
    </source>
</reference>
<evidence type="ECO:0008006" key="3">
    <source>
        <dbReference type="Google" id="ProtNLM"/>
    </source>
</evidence>
<dbReference type="EMBL" id="BMOF01000067">
    <property type="protein sequence ID" value="GGK07798.1"/>
    <property type="molecule type" value="Genomic_DNA"/>
</dbReference>
<keyword evidence="2" id="KW-1185">Reference proteome</keyword>
<dbReference type="RefSeq" id="WP_054670191.1">
    <property type="nucleotide sequence ID" value="NZ_BMOF01000067.1"/>
</dbReference>
<sequence length="350" mass="39871">MRIKRIVCENPHETMWAAYVWFESEPIVQDFLQQKYEQNGIENAKTYAFQNTERFLFAIKQAREYYRTAGQSDLLVKPLLLYYGMVSLIKAVLIATDPAYPRNVRVLQHGLSTRRRKTRQYRFFDDLCQPQREGLFPLFAAACGAPDEARMAEQTARRLLALIPDLRHSYMRLVGTPSCLPLTVRRVGNGVAVDVPGAVLDIWHVTASRFVDLLNQHRVGEGAFSLRPSAARPSTVPLEWHSPTLDATDDEDSPIDFENRLVRYDAQGQPYLVLERKSSHLLPEACAHACLMYMLGILCRYEPELWGQYAQGFAAAETALIGDFLRCSQRKFPNLILNLLNGFPLVFTIG</sequence>